<protein>
    <submittedName>
        <fullName evidence="3">Uncharacterized protein</fullName>
    </submittedName>
</protein>
<gene>
    <name evidence="3" type="ORF">PoB_000572300</name>
</gene>
<dbReference type="AlphaFoldDB" id="A0AAV3Y9N3"/>
<evidence type="ECO:0000313" key="3">
    <source>
        <dbReference type="EMBL" id="GFN79217.1"/>
    </source>
</evidence>
<evidence type="ECO:0000313" key="4">
    <source>
        <dbReference type="Proteomes" id="UP000735302"/>
    </source>
</evidence>
<dbReference type="Proteomes" id="UP000735302">
    <property type="component" value="Unassembled WGS sequence"/>
</dbReference>
<feature type="region of interest" description="Disordered" evidence="1">
    <location>
        <begin position="68"/>
        <end position="160"/>
    </location>
</feature>
<feature type="compositionally biased region" description="Low complexity" evidence="1">
    <location>
        <begin position="95"/>
        <end position="104"/>
    </location>
</feature>
<keyword evidence="2" id="KW-0472">Membrane</keyword>
<reference evidence="3 4" key="1">
    <citation type="journal article" date="2021" name="Elife">
        <title>Chloroplast acquisition without the gene transfer in kleptoplastic sea slugs, Plakobranchus ocellatus.</title>
        <authorList>
            <person name="Maeda T."/>
            <person name="Takahashi S."/>
            <person name="Yoshida T."/>
            <person name="Shimamura S."/>
            <person name="Takaki Y."/>
            <person name="Nagai Y."/>
            <person name="Toyoda A."/>
            <person name="Suzuki Y."/>
            <person name="Arimoto A."/>
            <person name="Ishii H."/>
            <person name="Satoh N."/>
            <person name="Nishiyama T."/>
            <person name="Hasebe M."/>
            <person name="Maruyama T."/>
            <person name="Minagawa J."/>
            <person name="Obokata J."/>
            <person name="Shigenobu S."/>
        </authorList>
    </citation>
    <scope>NUCLEOTIDE SEQUENCE [LARGE SCALE GENOMIC DNA]</scope>
</reference>
<proteinExistence type="predicted"/>
<name>A0AAV3Y9N3_9GAST</name>
<keyword evidence="2" id="KW-0812">Transmembrane</keyword>
<feature type="transmembrane region" description="Helical" evidence="2">
    <location>
        <begin position="12"/>
        <end position="36"/>
    </location>
</feature>
<feature type="compositionally biased region" description="Basic and acidic residues" evidence="1">
    <location>
        <begin position="121"/>
        <end position="130"/>
    </location>
</feature>
<sequence length="221" mass="24068">MKAERRTADSRSALVARYIGGAGARLVGLLSIQWFLSSASPRARHQSLESAAILVRPTDKPVIEDDEDFSANLDTSVTDNAIKSSSNDDDDDDNNNNNSNNNNNNEDDDDNVSCKSNSDSQSDRNVDLLRGKKHVIALSPTPDDHDVTSRRPASQRTERKVSWSMQGISGEQSFCLDNFHEHIPGLSAAIPHSHNLGSACCSNQSLLITHKLTKSTIAQAL</sequence>
<accession>A0AAV3Y9N3</accession>
<keyword evidence="2" id="KW-1133">Transmembrane helix</keyword>
<feature type="compositionally biased region" description="Polar residues" evidence="1">
    <location>
        <begin position="72"/>
        <end position="83"/>
    </location>
</feature>
<dbReference type="EMBL" id="BLXT01000641">
    <property type="protein sequence ID" value="GFN79217.1"/>
    <property type="molecule type" value="Genomic_DNA"/>
</dbReference>
<evidence type="ECO:0000256" key="1">
    <source>
        <dbReference type="SAM" id="MobiDB-lite"/>
    </source>
</evidence>
<comment type="caution">
    <text evidence="3">The sequence shown here is derived from an EMBL/GenBank/DDBJ whole genome shotgun (WGS) entry which is preliminary data.</text>
</comment>
<keyword evidence="4" id="KW-1185">Reference proteome</keyword>
<organism evidence="3 4">
    <name type="scientific">Plakobranchus ocellatus</name>
    <dbReference type="NCBI Taxonomy" id="259542"/>
    <lineage>
        <taxon>Eukaryota</taxon>
        <taxon>Metazoa</taxon>
        <taxon>Spiralia</taxon>
        <taxon>Lophotrochozoa</taxon>
        <taxon>Mollusca</taxon>
        <taxon>Gastropoda</taxon>
        <taxon>Heterobranchia</taxon>
        <taxon>Euthyneura</taxon>
        <taxon>Panpulmonata</taxon>
        <taxon>Sacoglossa</taxon>
        <taxon>Placobranchoidea</taxon>
        <taxon>Plakobranchidae</taxon>
        <taxon>Plakobranchus</taxon>
    </lineage>
</organism>
<evidence type="ECO:0000256" key="2">
    <source>
        <dbReference type="SAM" id="Phobius"/>
    </source>
</evidence>